<keyword evidence="1" id="KW-0694">RNA-binding</keyword>
<dbReference type="InterPro" id="IPR040183">
    <property type="entry name" value="THUMPD1-like"/>
</dbReference>
<evidence type="ECO:0000313" key="5">
    <source>
        <dbReference type="Proteomes" id="UP001605036"/>
    </source>
</evidence>
<dbReference type="Gene3D" id="3.30.2300.10">
    <property type="entry name" value="THUMP superfamily"/>
    <property type="match status" value="1"/>
</dbReference>
<dbReference type="FunFam" id="3.30.2300.10:FF:000001">
    <property type="entry name" value="THUMP domain-containing protein 1"/>
    <property type="match status" value="1"/>
</dbReference>
<dbReference type="Pfam" id="PF02926">
    <property type="entry name" value="THUMP"/>
    <property type="match status" value="1"/>
</dbReference>
<evidence type="ECO:0000259" key="3">
    <source>
        <dbReference type="PROSITE" id="PS51165"/>
    </source>
</evidence>
<dbReference type="AlphaFoldDB" id="A0ABD1Y1F6"/>
<organism evidence="4 5">
    <name type="scientific">Riccia fluitans</name>
    <dbReference type="NCBI Taxonomy" id="41844"/>
    <lineage>
        <taxon>Eukaryota</taxon>
        <taxon>Viridiplantae</taxon>
        <taxon>Streptophyta</taxon>
        <taxon>Embryophyta</taxon>
        <taxon>Marchantiophyta</taxon>
        <taxon>Marchantiopsida</taxon>
        <taxon>Marchantiidae</taxon>
        <taxon>Marchantiales</taxon>
        <taxon>Ricciaceae</taxon>
        <taxon>Riccia</taxon>
    </lineage>
</organism>
<proteinExistence type="predicted"/>
<dbReference type="Proteomes" id="UP001605036">
    <property type="component" value="Unassembled WGS sequence"/>
</dbReference>
<feature type="region of interest" description="Disordered" evidence="2">
    <location>
        <begin position="74"/>
        <end position="179"/>
    </location>
</feature>
<evidence type="ECO:0000256" key="2">
    <source>
        <dbReference type="SAM" id="MobiDB-lite"/>
    </source>
</evidence>
<feature type="compositionally biased region" description="Basic residues" evidence="2">
    <location>
        <begin position="12"/>
        <end position="28"/>
    </location>
</feature>
<dbReference type="PANTHER" id="PTHR13452">
    <property type="entry name" value="THUMP DOMAIN CONTAINING PROTEIN 1-RELATED"/>
    <property type="match status" value="1"/>
</dbReference>
<gene>
    <name evidence="4" type="ORF">R1flu_000666</name>
</gene>
<dbReference type="PANTHER" id="PTHR13452:SF10">
    <property type="entry name" value="THUMP DOMAIN-CONTAINING PROTEIN 1"/>
    <property type="match status" value="1"/>
</dbReference>
<comment type="caution">
    <text evidence="4">The sequence shown here is derived from an EMBL/GenBank/DDBJ whole genome shotgun (WGS) entry which is preliminary data.</text>
</comment>
<keyword evidence="5" id="KW-1185">Reference proteome</keyword>
<dbReference type="EMBL" id="JBHFFA010000006">
    <property type="protein sequence ID" value="KAL2620461.1"/>
    <property type="molecule type" value="Genomic_DNA"/>
</dbReference>
<evidence type="ECO:0000256" key="1">
    <source>
        <dbReference type="PROSITE-ProRule" id="PRU00529"/>
    </source>
</evidence>
<name>A0ABD1Y1F6_9MARC</name>
<dbReference type="SUPFAM" id="SSF143437">
    <property type="entry name" value="THUMP domain-like"/>
    <property type="match status" value="1"/>
</dbReference>
<feature type="domain" description="THUMP" evidence="3">
    <location>
        <begin position="248"/>
        <end position="353"/>
    </location>
</feature>
<feature type="compositionally biased region" description="Basic and acidic residues" evidence="2">
    <location>
        <begin position="91"/>
        <end position="105"/>
    </location>
</feature>
<dbReference type="CDD" id="cd11717">
    <property type="entry name" value="THUMP_THUMPD1_like"/>
    <property type="match status" value="1"/>
</dbReference>
<dbReference type="PROSITE" id="PS51165">
    <property type="entry name" value="THUMP"/>
    <property type="match status" value="1"/>
</dbReference>
<dbReference type="InterPro" id="IPR004114">
    <property type="entry name" value="THUMP_dom"/>
</dbReference>
<feature type="compositionally biased region" description="Acidic residues" evidence="2">
    <location>
        <begin position="122"/>
        <end position="143"/>
    </location>
</feature>
<dbReference type="GO" id="GO:0003723">
    <property type="term" value="F:RNA binding"/>
    <property type="evidence" value="ECO:0007669"/>
    <property type="project" value="UniProtKB-UniRule"/>
</dbReference>
<evidence type="ECO:0000313" key="4">
    <source>
        <dbReference type="EMBL" id="KAL2620461.1"/>
    </source>
</evidence>
<dbReference type="SMART" id="SM00981">
    <property type="entry name" value="THUMP"/>
    <property type="match status" value="1"/>
</dbReference>
<reference evidence="4 5" key="1">
    <citation type="submission" date="2024-09" db="EMBL/GenBank/DDBJ databases">
        <title>Chromosome-scale assembly of Riccia fluitans.</title>
        <authorList>
            <person name="Paukszto L."/>
            <person name="Sawicki J."/>
            <person name="Karawczyk K."/>
            <person name="Piernik-Szablinska J."/>
            <person name="Szczecinska M."/>
            <person name="Mazdziarz M."/>
        </authorList>
    </citation>
    <scope>NUCLEOTIDE SEQUENCE [LARGE SCALE GENOMIC DNA]</scope>
    <source>
        <strain evidence="4">Rf_01</strain>
        <tissue evidence="4">Aerial parts of the thallus</tissue>
    </source>
</reference>
<protein>
    <recommendedName>
        <fullName evidence="3">THUMP domain-containing protein</fullName>
    </recommendedName>
</protein>
<accession>A0ABD1Y1F6</accession>
<sequence length="380" mass="41221">MGGENQNAGGKGNKRKKRHSKYLQHGGKKSTISSGVQGFLITCVGGKERQAIKEAINLLDQFYEKPELRISSEAVAEVAQPSPTLTPSEAGDSKSPSESKAEEAVVRPVPDSAAEGEGKTEGEDEGEEAESSDEEEESEDDAGETLGWVKSRRMDESGKAQGTAEGASQRRGNDSSNGAAAVVKLKEASRNFDELLADEINELRDKKKARFVGYETGCNGVIFVRMHHQKGALEGKGPKELAEVIVRDAAESKQSKTRHCMRLLPIELTCYASTAEMLKVAGPLIQRHFPVDKPSIKFAVVCEARANTNLKKMDFINAIAKLVPEPHSVDLKNPQKTILLQVVKTACAIGVVQDFRELAKYNLRQLTAPEAKTPGKALPE</sequence>
<feature type="region of interest" description="Disordered" evidence="2">
    <location>
        <begin position="1"/>
        <end position="35"/>
    </location>
</feature>